<protein>
    <submittedName>
        <fullName evidence="1">Uncharacterized protein</fullName>
    </submittedName>
</protein>
<evidence type="ECO:0000313" key="2">
    <source>
        <dbReference type="Proteomes" id="UP001476282"/>
    </source>
</evidence>
<comment type="caution">
    <text evidence="1">The sequence shown here is derived from an EMBL/GenBank/DDBJ whole genome shotgun (WGS) entry which is preliminary data.</text>
</comment>
<organism evidence="1 2">
    <name type="scientific">Haloferula sargassicola</name>
    <dbReference type="NCBI Taxonomy" id="490096"/>
    <lineage>
        <taxon>Bacteria</taxon>
        <taxon>Pseudomonadati</taxon>
        <taxon>Verrucomicrobiota</taxon>
        <taxon>Verrucomicrobiia</taxon>
        <taxon>Verrucomicrobiales</taxon>
        <taxon>Verrucomicrobiaceae</taxon>
        <taxon>Haloferula</taxon>
    </lineage>
</organism>
<keyword evidence="2" id="KW-1185">Reference proteome</keyword>
<gene>
    <name evidence="1" type="ORF">Hsar01_03185</name>
</gene>
<dbReference type="Proteomes" id="UP001476282">
    <property type="component" value="Unassembled WGS sequence"/>
</dbReference>
<dbReference type="RefSeq" id="WP_353568050.1">
    <property type="nucleotide sequence ID" value="NZ_BAABRI010000019.1"/>
</dbReference>
<evidence type="ECO:0000313" key="1">
    <source>
        <dbReference type="EMBL" id="GAA5483948.1"/>
    </source>
</evidence>
<reference evidence="1 2" key="1">
    <citation type="submission" date="2024-02" db="EMBL/GenBank/DDBJ databases">
        <title>Haloferula sargassicola NBRC 104335.</title>
        <authorList>
            <person name="Ichikawa N."/>
            <person name="Katano-Makiyama Y."/>
            <person name="Hidaka K."/>
        </authorList>
    </citation>
    <scope>NUCLEOTIDE SEQUENCE [LARGE SCALE GENOMIC DNA]</scope>
    <source>
        <strain evidence="1 2">NBRC 104335</strain>
    </source>
</reference>
<name>A0ABP9UVP8_9BACT</name>
<accession>A0ABP9UVP8</accession>
<proteinExistence type="predicted"/>
<dbReference type="EMBL" id="BAABRI010000019">
    <property type="protein sequence ID" value="GAA5483948.1"/>
    <property type="molecule type" value="Genomic_DNA"/>
</dbReference>
<sequence>MKGQLTLFLDQYGNRFYSRTLRELREQVPGRVSKMYHDTERGTVQVGYVIGQHWLTAFQPVELPA</sequence>